<keyword evidence="1" id="KW-0812">Transmembrane</keyword>
<evidence type="ECO:0000256" key="1">
    <source>
        <dbReference type="SAM" id="Phobius"/>
    </source>
</evidence>
<keyword evidence="1" id="KW-0472">Membrane</keyword>
<gene>
    <name evidence="2" type="ORF">ACFSBJ_13750</name>
</gene>
<dbReference type="AlphaFoldDB" id="A0ABD6D350"/>
<feature type="transmembrane region" description="Helical" evidence="1">
    <location>
        <begin position="66"/>
        <end position="88"/>
    </location>
</feature>
<organism evidence="2 3">
    <name type="scientific">Haloplanus ruber</name>
    <dbReference type="NCBI Taxonomy" id="869892"/>
    <lineage>
        <taxon>Archaea</taxon>
        <taxon>Methanobacteriati</taxon>
        <taxon>Methanobacteriota</taxon>
        <taxon>Stenosarchaea group</taxon>
        <taxon>Halobacteria</taxon>
        <taxon>Halobacteriales</taxon>
        <taxon>Haloferacaceae</taxon>
        <taxon>Haloplanus</taxon>
    </lineage>
</organism>
<dbReference type="RefSeq" id="WP_256405031.1">
    <property type="nucleotide sequence ID" value="NZ_CP187151.1"/>
</dbReference>
<dbReference type="EMBL" id="JBHUDL010000010">
    <property type="protein sequence ID" value="MFD1634791.1"/>
    <property type="molecule type" value="Genomic_DNA"/>
</dbReference>
<accession>A0ABD6D350</accession>
<dbReference type="Proteomes" id="UP001597075">
    <property type="component" value="Unassembled WGS sequence"/>
</dbReference>
<keyword evidence="3" id="KW-1185">Reference proteome</keyword>
<evidence type="ECO:0000313" key="3">
    <source>
        <dbReference type="Proteomes" id="UP001597075"/>
    </source>
</evidence>
<feature type="transmembrane region" description="Helical" evidence="1">
    <location>
        <begin position="93"/>
        <end position="109"/>
    </location>
</feature>
<evidence type="ECO:0008006" key="4">
    <source>
        <dbReference type="Google" id="ProtNLM"/>
    </source>
</evidence>
<proteinExistence type="predicted"/>
<keyword evidence="1" id="KW-1133">Transmembrane helix</keyword>
<protein>
    <recommendedName>
        <fullName evidence="4">DUF2127 domain-containing protein</fullName>
    </recommendedName>
</protein>
<sequence length="147" mass="14485">MSARSSLPSTDPAVARIASIVDALAVLAGVIGSLALLGDRGALPAALDSLHALVAVGSGGPPYAPLASPVAAAALLLCGSLLAAYALWTRRRWLVWSLAGTATVVAVLTPTAGGVAVAPFALLLSVAAGLRGLRAGRTSAEQPDVTL</sequence>
<evidence type="ECO:0000313" key="2">
    <source>
        <dbReference type="EMBL" id="MFD1634791.1"/>
    </source>
</evidence>
<comment type="caution">
    <text evidence="2">The sequence shown here is derived from an EMBL/GenBank/DDBJ whole genome shotgun (WGS) entry which is preliminary data.</text>
</comment>
<name>A0ABD6D350_9EURY</name>
<reference evidence="2 3" key="1">
    <citation type="journal article" date="2019" name="Int. J. Syst. Evol. Microbiol.">
        <title>The Global Catalogue of Microorganisms (GCM) 10K type strain sequencing project: providing services to taxonomists for standard genome sequencing and annotation.</title>
        <authorList>
            <consortium name="The Broad Institute Genomics Platform"/>
            <consortium name="The Broad Institute Genome Sequencing Center for Infectious Disease"/>
            <person name="Wu L."/>
            <person name="Ma J."/>
        </authorList>
    </citation>
    <scope>NUCLEOTIDE SEQUENCE [LARGE SCALE GENOMIC DNA]</scope>
    <source>
        <strain evidence="2 3">CGMCC 1.10594</strain>
    </source>
</reference>
<feature type="transmembrane region" description="Helical" evidence="1">
    <location>
        <begin position="20"/>
        <end position="38"/>
    </location>
</feature>